<gene>
    <name evidence="1" type="ORF">SAMN06265827_12916</name>
</gene>
<evidence type="ECO:0000313" key="1">
    <source>
        <dbReference type="EMBL" id="SNY41987.1"/>
    </source>
</evidence>
<dbReference type="EMBL" id="OBDZ01000029">
    <property type="protein sequence ID" value="SNY41987.1"/>
    <property type="molecule type" value="Genomic_DNA"/>
</dbReference>
<accession>A0A285I286</accession>
<organism evidence="1 2">
    <name type="scientific">Orenia metallireducens</name>
    <dbReference type="NCBI Taxonomy" id="1413210"/>
    <lineage>
        <taxon>Bacteria</taxon>
        <taxon>Bacillati</taxon>
        <taxon>Bacillota</taxon>
        <taxon>Clostridia</taxon>
        <taxon>Halanaerobiales</taxon>
        <taxon>Halobacteroidaceae</taxon>
        <taxon>Orenia</taxon>
    </lineage>
</organism>
<protein>
    <submittedName>
        <fullName evidence="1">Uncharacterized protein</fullName>
    </submittedName>
</protein>
<name>A0A285I286_9FIRM</name>
<evidence type="ECO:0000313" key="2">
    <source>
        <dbReference type="Proteomes" id="UP000219573"/>
    </source>
</evidence>
<sequence length="117" mass="13998">MNYDKVARKLNYQLESEGIRLTLKKGEEKIEIARKELLKEFKEKVLQKEIDKILGLSLELRNEQMFWRKFYKISSLHHKQGNIFTVTSRREFKIMQYISGLSAIFKECGIPFDYYLG</sequence>
<dbReference type="Proteomes" id="UP000219573">
    <property type="component" value="Unassembled WGS sequence"/>
</dbReference>
<proteinExistence type="predicted"/>
<reference evidence="2" key="1">
    <citation type="submission" date="2017-09" db="EMBL/GenBank/DDBJ databases">
        <authorList>
            <person name="Varghese N."/>
            <person name="Submissions S."/>
        </authorList>
    </citation>
    <scope>NUCLEOTIDE SEQUENCE [LARGE SCALE GENOMIC DNA]</scope>
    <source>
        <strain evidence="2">MSL47</strain>
    </source>
</reference>
<dbReference type="RefSeq" id="WP_097019079.1">
    <property type="nucleotide sequence ID" value="NZ_OBDZ01000029.1"/>
</dbReference>
<dbReference type="AlphaFoldDB" id="A0A285I286"/>
<keyword evidence="2" id="KW-1185">Reference proteome</keyword>